<name>A0A183HBD4_9BILA</name>
<dbReference type="WBParaSite" id="OFLC_0000479501-mRNA-1">
    <property type="protein sequence ID" value="OFLC_0000479501-mRNA-1"/>
    <property type="gene ID" value="OFLC_0000479501"/>
</dbReference>
<organism evidence="1">
    <name type="scientific">Onchocerca flexuosa</name>
    <dbReference type="NCBI Taxonomy" id="387005"/>
    <lineage>
        <taxon>Eukaryota</taxon>
        <taxon>Metazoa</taxon>
        <taxon>Ecdysozoa</taxon>
        <taxon>Nematoda</taxon>
        <taxon>Chromadorea</taxon>
        <taxon>Rhabditida</taxon>
        <taxon>Spirurina</taxon>
        <taxon>Spiruromorpha</taxon>
        <taxon>Filarioidea</taxon>
        <taxon>Onchocercidae</taxon>
        <taxon>Onchocerca</taxon>
    </lineage>
</organism>
<dbReference type="AlphaFoldDB" id="A0A183HBD4"/>
<sequence length="157" mass="17924">MINILDFDEHFPDFSKNSVEFIEKVLRSWRTKTGKEGFLNHHLYKFIFTRSVLLVRLPSATAAIVIITNHRVIVTVTVTNNIDGPSGRGSMSSPIRKIGKRKGQSPAASATFRTSQIHNNNACIWRTYKNVLALVPLYPPYFNIEKFSKLFQFPRPS</sequence>
<reference evidence="1" key="1">
    <citation type="submission" date="2016-06" db="UniProtKB">
        <authorList>
            <consortium name="WormBaseParasite"/>
        </authorList>
    </citation>
    <scope>IDENTIFICATION</scope>
</reference>
<evidence type="ECO:0000313" key="1">
    <source>
        <dbReference type="WBParaSite" id="OFLC_0000479501-mRNA-1"/>
    </source>
</evidence>
<protein>
    <submittedName>
        <fullName evidence="1">Uncharacterized protein</fullName>
    </submittedName>
</protein>
<accession>A0A183HBD4</accession>
<proteinExistence type="predicted"/>